<evidence type="ECO:0000259" key="2">
    <source>
        <dbReference type="Pfam" id="PF22552"/>
    </source>
</evidence>
<evidence type="ECO:0000313" key="5">
    <source>
        <dbReference type="Proteomes" id="UP000230886"/>
    </source>
</evidence>
<dbReference type="InterPro" id="IPR018247">
    <property type="entry name" value="EF_Hand_1_Ca_BS"/>
</dbReference>
<evidence type="ECO:0000259" key="1">
    <source>
        <dbReference type="Pfam" id="PF22551"/>
    </source>
</evidence>
<name>A0A2A5JIM9_RHOSG</name>
<evidence type="ECO:0000313" key="4">
    <source>
        <dbReference type="EMBL" id="PCK29405.1"/>
    </source>
</evidence>
<protein>
    <recommendedName>
        <fullName evidence="6">EF-hand domain-containing protein</fullName>
    </recommendedName>
</protein>
<accession>A0A2A5JIM9</accession>
<feature type="domain" description="TY-Chap C-terminal" evidence="3">
    <location>
        <begin position="325"/>
        <end position="413"/>
    </location>
</feature>
<sequence>MSDNTFDLEILSAWTTFETHLARYISVMEDDDTLVVESHYDSMDELADAPACIQFFAWNQTSVRCEVPSNRFLHPLRMLEPEDHSALLDMGFNAPDLCEHEPEGNGSMSFYIDVDRTRPEELVTKVLRVFREMWSIAHPSFLRASTSGRESTPAFATTPSHAPSGSGDMLRILVDGAVERLLGHPPKRDDDGDIPLVRGEQVTYVRVLEDDEYVEVFSRVVHSMENLENAAVILAQLNRQWPTIKLILVEQSVLGVVRVDGAPFVAEHLLRALRSFAELAEASDELAEELGGQPIRATGDTAFNDGMASEHEDPGAEYESHECHEFPPALMALLELDADGTGELSAEEVAVICEHDRDTILDYLRISQEQETAWHEALTESIRRKDDDTDLCAGEKRAWTHAIRNLRRGLRVVVLPAKDAAPTQLGLFDDQA</sequence>
<gene>
    <name evidence="4" type="ORF">CHR55_03270</name>
</gene>
<dbReference type="Pfam" id="PF22552">
    <property type="entry name" value="TY-Chap3"/>
    <property type="match status" value="1"/>
</dbReference>
<dbReference type="Proteomes" id="UP000230886">
    <property type="component" value="Unassembled WGS sequence"/>
</dbReference>
<evidence type="ECO:0000259" key="3">
    <source>
        <dbReference type="Pfam" id="PF22554"/>
    </source>
</evidence>
<evidence type="ECO:0008006" key="6">
    <source>
        <dbReference type="Google" id="ProtNLM"/>
    </source>
</evidence>
<comment type="caution">
    <text evidence="4">The sequence shown here is derived from an EMBL/GenBank/DDBJ whole genome shotgun (WGS) entry which is preliminary data.</text>
</comment>
<dbReference type="Pfam" id="PF22551">
    <property type="entry name" value="TY-Chap1"/>
    <property type="match status" value="1"/>
</dbReference>
<dbReference type="Pfam" id="PF22554">
    <property type="entry name" value="Chap-C"/>
    <property type="match status" value="1"/>
</dbReference>
<dbReference type="InterPro" id="IPR054343">
    <property type="entry name" value="TY-Chap_M"/>
</dbReference>
<proteinExistence type="predicted"/>
<dbReference type="AlphaFoldDB" id="A0A2A5JIM9"/>
<reference evidence="4 5" key="1">
    <citation type="submission" date="2017-07" db="EMBL/GenBank/DDBJ databases">
        <title>Draft sequence of Rhodococcus enclensis 23b-28.</title>
        <authorList>
            <person name="Besaury L."/>
            <person name="Sancelme M."/>
            <person name="Amato P."/>
            <person name="Lallement A."/>
            <person name="Delort A.-M."/>
        </authorList>
    </citation>
    <scope>NUCLEOTIDE SEQUENCE [LARGE SCALE GENOMIC DNA]</scope>
    <source>
        <strain evidence="4 5">23b-28</strain>
    </source>
</reference>
<dbReference type="InterPro" id="IPR054344">
    <property type="entry name" value="TY-Chap_N"/>
</dbReference>
<dbReference type="SUPFAM" id="SSF69635">
    <property type="entry name" value="Type III secretory system chaperone-like"/>
    <property type="match status" value="1"/>
</dbReference>
<dbReference type="InterPro" id="IPR054342">
    <property type="entry name" value="TY-Chap_C"/>
</dbReference>
<dbReference type="RefSeq" id="WP_099696951.1">
    <property type="nucleotide sequence ID" value="NZ_NOVD01000001.1"/>
</dbReference>
<dbReference type="PROSITE" id="PS00018">
    <property type="entry name" value="EF_HAND_1"/>
    <property type="match status" value="1"/>
</dbReference>
<feature type="domain" description="TY-Chap N-terminal" evidence="2">
    <location>
        <begin position="13"/>
        <end position="142"/>
    </location>
</feature>
<organism evidence="4 5">
    <name type="scientific">Rhodococcus qingshengii</name>
    <dbReference type="NCBI Taxonomy" id="334542"/>
    <lineage>
        <taxon>Bacteria</taxon>
        <taxon>Bacillati</taxon>
        <taxon>Actinomycetota</taxon>
        <taxon>Actinomycetes</taxon>
        <taxon>Mycobacteriales</taxon>
        <taxon>Nocardiaceae</taxon>
        <taxon>Rhodococcus</taxon>
        <taxon>Rhodococcus erythropolis group</taxon>
    </lineage>
</organism>
<feature type="domain" description="TY-Chap central" evidence="1">
    <location>
        <begin position="168"/>
        <end position="296"/>
    </location>
</feature>
<dbReference type="EMBL" id="NOVD01000001">
    <property type="protein sequence ID" value="PCK29405.1"/>
    <property type="molecule type" value="Genomic_DNA"/>
</dbReference>